<evidence type="ECO:0000313" key="2">
    <source>
        <dbReference type="Proteomes" id="UP000239735"/>
    </source>
</evidence>
<evidence type="ECO:0000313" key="1">
    <source>
        <dbReference type="EMBL" id="SPE26842.1"/>
    </source>
</evidence>
<proteinExistence type="predicted"/>
<gene>
    <name evidence="1" type="ORF">SBA5_560008</name>
</gene>
<dbReference type="AlphaFoldDB" id="A0A2N9LUC5"/>
<sequence length="78" mass="8685">MLFKATACEAQGWKLFSICVTEHRRGFLKSLNISWLSLPNGRWLTKPENSPGPSVQSPAHLLGHKLDALAFQMVGCVY</sequence>
<protein>
    <submittedName>
        <fullName evidence="1">Uncharacterized protein</fullName>
    </submittedName>
</protein>
<reference evidence="2" key="1">
    <citation type="submission" date="2018-02" db="EMBL/GenBank/DDBJ databases">
        <authorList>
            <person name="Hausmann B."/>
        </authorList>
    </citation>
    <scope>NUCLEOTIDE SEQUENCE [LARGE SCALE GENOMIC DNA]</scope>
    <source>
        <strain evidence="2">Peat soil MAG SbA5</strain>
    </source>
</reference>
<accession>A0A2N9LUC5</accession>
<name>A0A2N9LUC5_9BACT</name>
<dbReference type="EMBL" id="OKRB01000115">
    <property type="protein sequence ID" value="SPE26842.1"/>
    <property type="molecule type" value="Genomic_DNA"/>
</dbReference>
<organism evidence="1 2">
    <name type="scientific">Candidatus Sulfuritelmatomonas gaucii</name>
    <dbReference type="NCBI Taxonomy" id="2043161"/>
    <lineage>
        <taxon>Bacteria</taxon>
        <taxon>Pseudomonadati</taxon>
        <taxon>Acidobacteriota</taxon>
        <taxon>Terriglobia</taxon>
        <taxon>Terriglobales</taxon>
        <taxon>Acidobacteriaceae</taxon>
        <taxon>Candidatus Sulfuritelmatomonas</taxon>
    </lineage>
</organism>
<dbReference type="Proteomes" id="UP000239735">
    <property type="component" value="Unassembled WGS sequence"/>
</dbReference>